<dbReference type="SUPFAM" id="SSF52540">
    <property type="entry name" value="P-loop containing nucleoside triphosphate hydrolases"/>
    <property type="match status" value="1"/>
</dbReference>
<dbReference type="InterPro" id="IPR029016">
    <property type="entry name" value="GAF-like_dom_sf"/>
</dbReference>
<organism evidence="7 8">
    <name type="scientific">Treponema vincentii ATCC 35580</name>
    <dbReference type="NCBI Taxonomy" id="596324"/>
    <lineage>
        <taxon>Bacteria</taxon>
        <taxon>Pseudomonadati</taxon>
        <taxon>Spirochaetota</taxon>
        <taxon>Spirochaetia</taxon>
        <taxon>Spirochaetales</taxon>
        <taxon>Treponemataceae</taxon>
        <taxon>Treponema</taxon>
    </lineage>
</organism>
<name>C8PN56_9SPIR</name>
<dbReference type="STRING" id="596324.TREVI0001_1560"/>
<dbReference type="GO" id="GO:0005524">
    <property type="term" value="F:ATP binding"/>
    <property type="evidence" value="ECO:0007669"/>
    <property type="project" value="UniProtKB-KW"/>
</dbReference>
<dbReference type="InterPro" id="IPR002197">
    <property type="entry name" value="HTH_Fis"/>
</dbReference>
<dbReference type="AlphaFoldDB" id="C8PN56"/>
<dbReference type="InterPro" id="IPR058031">
    <property type="entry name" value="AAA_lid_NorR"/>
</dbReference>
<feature type="domain" description="Sigma-54 factor interaction" evidence="6">
    <location>
        <begin position="195"/>
        <end position="411"/>
    </location>
</feature>
<evidence type="ECO:0000256" key="1">
    <source>
        <dbReference type="ARBA" id="ARBA00022741"/>
    </source>
</evidence>
<dbReference type="Proteomes" id="UP000004509">
    <property type="component" value="Unassembled WGS sequence"/>
</dbReference>
<dbReference type="CDD" id="cd00009">
    <property type="entry name" value="AAA"/>
    <property type="match status" value="1"/>
</dbReference>
<dbReference type="InterPro" id="IPR027417">
    <property type="entry name" value="P-loop_NTPase"/>
</dbReference>
<dbReference type="Gene3D" id="3.30.450.40">
    <property type="match status" value="1"/>
</dbReference>
<dbReference type="Gene3D" id="1.10.8.60">
    <property type="match status" value="1"/>
</dbReference>
<dbReference type="RefSeq" id="WP_006187970.1">
    <property type="nucleotide sequence ID" value="NZ_ACYH01000012.1"/>
</dbReference>
<accession>C8PN56</accession>
<dbReference type="SUPFAM" id="SSF55781">
    <property type="entry name" value="GAF domain-like"/>
    <property type="match status" value="1"/>
</dbReference>
<dbReference type="SMART" id="SM00382">
    <property type="entry name" value="AAA"/>
    <property type="match status" value="1"/>
</dbReference>
<dbReference type="SMART" id="SM00065">
    <property type="entry name" value="GAF"/>
    <property type="match status" value="1"/>
</dbReference>
<protein>
    <submittedName>
        <fullName evidence="7">Sigma-54 interaction domain protein</fullName>
    </submittedName>
</protein>
<evidence type="ECO:0000313" key="7">
    <source>
        <dbReference type="EMBL" id="EEV21199.1"/>
    </source>
</evidence>
<dbReference type="PANTHER" id="PTHR32071">
    <property type="entry name" value="TRANSCRIPTIONAL REGULATORY PROTEIN"/>
    <property type="match status" value="1"/>
</dbReference>
<dbReference type="SUPFAM" id="SSF46689">
    <property type="entry name" value="Homeodomain-like"/>
    <property type="match status" value="1"/>
</dbReference>
<dbReference type="GO" id="GO:0043565">
    <property type="term" value="F:sequence-specific DNA binding"/>
    <property type="evidence" value="ECO:0007669"/>
    <property type="project" value="InterPro"/>
</dbReference>
<proteinExistence type="predicted"/>
<evidence type="ECO:0000259" key="6">
    <source>
        <dbReference type="PROSITE" id="PS50045"/>
    </source>
</evidence>
<dbReference type="PRINTS" id="PR01590">
    <property type="entry name" value="HTHFIS"/>
</dbReference>
<evidence type="ECO:0000256" key="3">
    <source>
        <dbReference type="ARBA" id="ARBA00023015"/>
    </source>
</evidence>
<keyword evidence="2" id="KW-0067">ATP-binding</keyword>
<keyword evidence="4" id="KW-0238">DNA-binding</keyword>
<dbReference type="OrthoDB" id="9803970at2"/>
<evidence type="ECO:0000256" key="2">
    <source>
        <dbReference type="ARBA" id="ARBA00022840"/>
    </source>
</evidence>
<dbReference type="InterPro" id="IPR003593">
    <property type="entry name" value="AAA+_ATPase"/>
</dbReference>
<evidence type="ECO:0000313" key="8">
    <source>
        <dbReference type="Proteomes" id="UP000004509"/>
    </source>
</evidence>
<dbReference type="PROSITE" id="PS50045">
    <property type="entry name" value="SIGMA54_INTERACT_4"/>
    <property type="match status" value="1"/>
</dbReference>
<dbReference type="InterPro" id="IPR003018">
    <property type="entry name" value="GAF"/>
</dbReference>
<sequence length="486" mass="52938">MYISGRILPEKLAALITTPLFTGGASAAGDTLLEIILRSSMQAVDSTAACLFLADKMLQKAQTAAYICDDTFYRVDAKKELPAAAAWVLRQNEPLRMNTPDAENGFTSNGMDGTPYSASGFIAVPLSIGDACIGVLEAVGKQNGGDFSESDLSLLGIVAGYAAPVYRTSCAYRLYADAVKYGEQRGGYISKEEPFIAASPVMREKLELCKQLASSDIPVLIVGENGVGKASVARQLHIHSRRAAYPFIRVNCAEPAEELLAHRLFGGEDGSTAGEDCFKQAGGGTLFLDEAAVLPLHLQKKLLDRILALEQSGGNIRLIASTARDLERLTREGDFLSELYGRLNVLPLYIPPLRQRKEDIDALAQFFLRQTAQEIRKPFSGFSEDAQAALQNAEWKENIRELKNSIEYGCLNGYPPLITAECLFPNHTAAFTGELGSLKNATDIFKRKYIRTVLETTGGNQTAAASIMGIQRTYLSRLMKELNIKN</sequence>
<keyword evidence="3" id="KW-0805">Transcription regulation</keyword>
<dbReference type="InterPro" id="IPR002078">
    <property type="entry name" value="Sigma_54_int"/>
</dbReference>
<comment type="caution">
    <text evidence="7">The sequence shown here is derived from an EMBL/GenBank/DDBJ whole genome shotgun (WGS) entry which is preliminary data.</text>
</comment>
<dbReference type="EMBL" id="ACYH01000012">
    <property type="protein sequence ID" value="EEV21199.1"/>
    <property type="molecule type" value="Genomic_DNA"/>
</dbReference>
<gene>
    <name evidence="7" type="ORF">TREVI0001_1560</name>
</gene>
<dbReference type="Pfam" id="PF25601">
    <property type="entry name" value="AAA_lid_14"/>
    <property type="match status" value="1"/>
</dbReference>
<dbReference type="Pfam" id="PF13185">
    <property type="entry name" value="GAF_2"/>
    <property type="match status" value="1"/>
</dbReference>
<dbReference type="InterPro" id="IPR009057">
    <property type="entry name" value="Homeodomain-like_sf"/>
</dbReference>
<reference evidence="7 8" key="1">
    <citation type="submission" date="2009-07" db="EMBL/GenBank/DDBJ databases">
        <authorList>
            <person name="Madupu R."/>
            <person name="Sebastian Y."/>
            <person name="Durkin A.S."/>
            <person name="Torralba M."/>
            <person name="Methe B."/>
            <person name="Sutton G.G."/>
            <person name="Strausberg R.L."/>
            <person name="Nelson K.E."/>
        </authorList>
    </citation>
    <scope>NUCLEOTIDE SEQUENCE [LARGE SCALE GENOMIC DNA]</scope>
    <source>
        <strain evidence="7 8">ATCC 35580</strain>
    </source>
</reference>
<dbReference type="Gene3D" id="1.10.10.60">
    <property type="entry name" value="Homeodomain-like"/>
    <property type="match status" value="1"/>
</dbReference>
<keyword evidence="5" id="KW-0804">Transcription</keyword>
<evidence type="ECO:0000256" key="5">
    <source>
        <dbReference type="ARBA" id="ARBA00023163"/>
    </source>
</evidence>
<evidence type="ECO:0000256" key="4">
    <source>
        <dbReference type="ARBA" id="ARBA00023125"/>
    </source>
</evidence>
<dbReference type="Pfam" id="PF00158">
    <property type="entry name" value="Sigma54_activat"/>
    <property type="match status" value="1"/>
</dbReference>
<dbReference type="GO" id="GO:0006355">
    <property type="term" value="P:regulation of DNA-templated transcription"/>
    <property type="evidence" value="ECO:0007669"/>
    <property type="project" value="InterPro"/>
</dbReference>
<dbReference type="eggNOG" id="COG3829">
    <property type="taxonomic scope" value="Bacteria"/>
</dbReference>
<dbReference type="Gene3D" id="3.40.50.300">
    <property type="entry name" value="P-loop containing nucleotide triphosphate hydrolases"/>
    <property type="match status" value="1"/>
</dbReference>
<dbReference type="Pfam" id="PF02954">
    <property type="entry name" value="HTH_8"/>
    <property type="match status" value="1"/>
</dbReference>
<keyword evidence="1" id="KW-0547">Nucleotide-binding</keyword>